<sequence>MILVKTEMGQQVLKDRSVRLTPRQRSAFILFDGKRSVAEVLAAGMGVAQEDVDQLVDLGLLERSTASMSEAAIASAQPASLAAPASAPATDDRSIQQRYQDAYPVATRLTAALGLRGFRLNLAVEAATTYEELAALAPKIRSAVGPEKAAPLEQALGS</sequence>
<name>A0A2W5PUI1_VARPD</name>
<accession>A0A2W5PUI1</accession>
<evidence type="ECO:0000313" key="2">
    <source>
        <dbReference type="Proteomes" id="UP000249135"/>
    </source>
</evidence>
<organism evidence="1 2">
    <name type="scientific">Variovorax paradoxus</name>
    <dbReference type="NCBI Taxonomy" id="34073"/>
    <lineage>
        <taxon>Bacteria</taxon>
        <taxon>Pseudomonadati</taxon>
        <taxon>Pseudomonadota</taxon>
        <taxon>Betaproteobacteria</taxon>
        <taxon>Burkholderiales</taxon>
        <taxon>Comamonadaceae</taxon>
        <taxon>Variovorax</taxon>
    </lineage>
</organism>
<protein>
    <submittedName>
        <fullName evidence="1">Uncharacterized protein</fullName>
    </submittedName>
</protein>
<dbReference type="EMBL" id="QFPP01000437">
    <property type="protein sequence ID" value="PZQ66255.1"/>
    <property type="molecule type" value="Genomic_DNA"/>
</dbReference>
<dbReference type="Proteomes" id="UP000249135">
    <property type="component" value="Unassembled WGS sequence"/>
</dbReference>
<dbReference type="AlphaFoldDB" id="A0A2W5PUI1"/>
<evidence type="ECO:0000313" key="1">
    <source>
        <dbReference type="EMBL" id="PZQ66255.1"/>
    </source>
</evidence>
<proteinExistence type="predicted"/>
<gene>
    <name evidence="1" type="ORF">DI563_24070</name>
</gene>
<comment type="caution">
    <text evidence="1">The sequence shown here is derived from an EMBL/GenBank/DDBJ whole genome shotgun (WGS) entry which is preliminary data.</text>
</comment>
<reference evidence="1 2" key="1">
    <citation type="submission" date="2017-08" db="EMBL/GenBank/DDBJ databases">
        <title>Infants hospitalized years apart are colonized by the same room-sourced microbial strains.</title>
        <authorList>
            <person name="Brooks B."/>
            <person name="Olm M.R."/>
            <person name="Firek B.A."/>
            <person name="Baker R."/>
            <person name="Thomas B.C."/>
            <person name="Morowitz M.J."/>
            <person name="Banfield J.F."/>
        </authorList>
    </citation>
    <scope>NUCLEOTIDE SEQUENCE [LARGE SCALE GENOMIC DNA]</scope>
    <source>
        <strain evidence="1">S2_005_003_R2_41</strain>
    </source>
</reference>